<dbReference type="PANTHER" id="PTHR23220">
    <property type="entry name" value="INTEGRIN ALPHA"/>
    <property type="match status" value="1"/>
</dbReference>
<keyword evidence="2" id="KW-0677">Repeat</keyword>
<dbReference type="InterPro" id="IPR013519">
    <property type="entry name" value="Int_alpha_beta-p"/>
</dbReference>
<feature type="compositionally biased region" description="Polar residues" evidence="4">
    <location>
        <begin position="1"/>
        <end position="10"/>
    </location>
</feature>
<dbReference type="GO" id="GO:0007229">
    <property type="term" value="P:integrin-mediated signaling pathway"/>
    <property type="evidence" value="ECO:0007669"/>
    <property type="project" value="TreeGrafter"/>
</dbReference>
<protein>
    <submittedName>
        <fullName evidence="6">FG-GAP repeat protein</fullName>
    </submittedName>
</protein>
<name>A0A956RN38_UNCEI</name>
<dbReference type="GO" id="GO:0098609">
    <property type="term" value="P:cell-cell adhesion"/>
    <property type="evidence" value="ECO:0007669"/>
    <property type="project" value="TreeGrafter"/>
</dbReference>
<feature type="domain" description="DUF7619" evidence="5">
    <location>
        <begin position="1148"/>
        <end position="1275"/>
    </location>
</feature>
<keyword evidence="3" id="KW-0325">Glycoprotein</keyword>
<dbReference type="InterPro" id="IPR028994">
    <property type="entry name" value="Integrin_alpha_N"/>
</dbReference>
<sequence length="1391" mass="146939">MATRQGNSTPRNRESGTRRSTERQTIGFHPTLLALLVALFAIGTAIGPTYSRPLAQPMAEEPESEPAARSGDDGEAQTIPVVVYDDWPTSWFGFYETIGGEAHAVPDGVWTFDHGAADPWEGWTSVNMSLLTGEFWSLPEQGSFLQRNPNMAEQTFDALFYAGNHVLWCGLDGTSADSLCWEDGLGYDDSWRQRVTSPTLFNDPDSNEDLVLKLPLIYDTEPDFDSLLVLLIADGVETQIAGFDGQELDGERKEYLSIGSTLGSAEEFQVAFEFHSDAGWSDADGFFDSIVGAGRLDNIEVEGRGQHVLFSFDGGPRDAPAFGQTFPVFGAKIGFSMSSCDVNGDGVDDLIAGAPFYSNGEVNEGAVYVFLVASNGTFVLDKILEFNRTNAYFGTSVAGLGDVDGDGYDDVLIGAPFHTPNGISAAGGAFLYRGGPSGISTAPSWSALGTQANSLLGLAVASAGDVNHDGYGDVVIGTPAWDNGQIDEGRADVYLGGPGGLATSPVWSMESDLDNAHAGWALAGGGDLDQDSYDDILIGIPFSSSSGFPGAVQGFSGTPTGIGGLAFNEQGHAPGSSFGASVAFSPNAGSRSTVVVGAIDEQGSDGIGALYIYAPLQGEVRIGPEDDDATIFGYLGNVVAGGDFNGDGYGDVLAGSPGNQGGSGGRALVYAGGPRGFQYAKHPIWVGGVWPNIDPIDFGRSVCALRIDGSGRDAVGVSAPEYASGQGLLRTYVSEAPSWEGWTRDPVGVPNDVGLAAATDYSLPSGCGVGGQVIEAHDANFEHPEGQWIHLISPIIDIPSTIEMPWVHVRYDAFLDLPYYDGVGFRFLVLGRKICPQTGLPAWEPTYEPGSPVVAGWPLQCAAQEYVIEVECGRDWDALRVILEIRQDCEWYSGEPSLCTGNSNLSPLLDNLQVGFHEGNVRTLEVFTFFDVNGNGVRDLPESAAIPDALVAVDPEGLAAITGSEGRVQFEGLSAHAHTVTAVPPPNWEVTTSGGAPVPIDLADCPPPPSTLTRLDIGMRPVENQSDLRISAWAIRAKAGSGTQFEGGWMNWGSTTQNVTVSASIPPQIIVNYVDPTPTGGTLNNPVWSYPSVPPGAVHYFTILGDVPSSTPLGAVLTSTFQVEPIAGDVSPANNVVQVEQTVVGPLDPNDKEVFPAGPIPPDQLITYVVHFQNVGTAEATNIVITDDLDPNLNIATLIQGAASHLHSFDVNGRTLRWTFENIDLPPQSEDDVGSQGFVTFQVRPADGIPAGTQIDNSAVITFDFADPIETNVVSSWVVDPADVDPEPADDGATVHFALTSLGPNPITRTMKMEFAVPGPGEVTVDLIDASGRKVWSSQERATPGTYSVRWDGSAGDAGPLPEGVYFARGRFQGDDGTSAAAGRRVVLLRQ</sequence>
<dbReference type="PANTHER" id="PTHR23220:SF122">
    <property type="entry name" value="INTEGRIN ALPHA-PS1"/>
    <property type="match status" value="1"/>
</dbReference>
<dbReference type="Proteomes" id="UP000697710">
    <property type="component" value="Unassembled WGS sequence"/>
</dbReference>
<evidence type="ECO:0000313" key="7">
    <source>
        <dbReference type="Proteomes" id="UP000697710"/>
    </source>
</evidence>
<dbReference type="InterPro" id="IPR013517">
    <property type="entry name" value="FG-GAP"/>
</dbReference>
<dbReference type="Gene3D" id="2.60.40.740">
    <property type="match status" value="1"/>
</dbReference>
<dbReference type="InterPro" id="IPR055353">
    <property type="entry name" value="DUF7619"/>
</dbReference>
<reference evidence="6" key="2">
    <citation type="journal article" date="2021" name="Microbiome">
        <title>Successional dynamics and alternative stable states in a saline activated sludge microbial community over 9 years.</title>
        <authorList>
            <person name="Wang Y."/>
            <person name="Ye J."/>
            <person name="Ju F."/>
            <person name="Liu L."/>
            <person name="Boyd J.A."/>
            <person name="Deng Y."/>
            <person name="Parks D.H."/>
            <person name="Jiang X."/>
            <person name="Yin X."/>
            <person name="Woodcroft B.J."/>
            <person name="Tyson G.W."/>
            <person name="Hugenholtz P."/>
            <person name="Polz M.F."/>
            <person name="Zhang T."/>
        </authorList>
    </citation>
    <scope>NUCLEOTIDE SEQUENCE</scope>
    <source>
        <strain evidence="6">HKST-UBA01</strain>
    </source>
</reference>
<organism evidence="6 7">
    <name type="scientific">Eiseniibacteriota bacterium</name>
    <dbReference type="NCBI Taxonomy" id="2212470"/>
    <lineage>
        <taxon>Bacteria</taxon>
        <taxon>Candidatus Eiseniibacteriota</taxon>
    </lineage>
</organism>
<evidence type="ECO:0000256" key="2">
    <source>
        <dbReference type="ARBA" id="ARBA00022737"/>
    </source>
</evidence>
<evidence type="ECO:0000256" key="1">
    <source>
        <dbReference type="ARBA" id="ARBA00022729"/>
    </source>
</evidence>
<dbReference type="Pfam" id="PF01839">
    <property type="entry name" value="FG-GAP"/>
    <property type="match status" value="5"/>
</dbReference>
<dbReference type="GO" id="GO:0033627">
    <property type="term" value="P:cell adhesion mediated by integrin"/>
    <property type="evidence" value="ECO:0007669"/>
    <property type="project" value="TreeGrafter"/>
</dbReference>
<feature type="compositionally biased region" description="Basic and acidic residues" evidence="4">
    <location>
        <begin position="11"/>
        <end position="22"/>
    </location>
</feature>
<dbReference type="GO" id="GO:0007160">
    <property type="term" value="P:cell-matrix adhesion"/>
    <property type="evidence" value="ECO:0007669"/>
    <property type="project" value="TreeGrafter"/>
</dbReference>
<dbReference type="SUPFAM" id="SSF117074">
    <property type="entry name" value="Hypothetical protein PA1324"/>
    <property type="match status" value="1"/>
</dbReference>
<proteinExistence type="predicted"/>
<dbReference type="Pfam" id="PF24595">
    <property type="entry name" value="DUF7619"/>
    <property type="match status" value="1"/>
</dbReference>
<comment type="caution">
    <text evidence="6">The sequence shown here is derived from an EMBL/GenBank/DDBJ whole genome shotgun (WGS) entry which is preliminary data.</text>
</comment>
<evidence type="ECO:0000256" key="4">
    <source>
        <dbReference type="SAM" id="MobiDB-lite"/>
    </source>
</evidence>
<dbReference type="GO" id="GO:0008305">
    <property type="term" value="C:integrin complex"/>
    <property type="evidence" value="ECO:0007669"/>
    <property type="project" value="InterPro"/>
</dbReference>
<reference evidence="6" key="1">
    <citation type="submission" date="2020-04" db="EMBL/GenBank/DDBJ databases">
        <authorList>
            <person name="Zhang T."/>
        </authorList>
    </citation>
    <scope>NUCLEOTIDE SEQUENCE</scope>
    <source>
        <strain evidence="6">HKST-UBA01</strain>
    </source>
</reference>
<dbReference type="GO" id="GO:0009897">
    <property type="term" value="C:external side of plasma membrane"/>
    <property type="evidence" value="ECO:0007669"/>
    <property type="project" value="TreeGrafter"/>
</dbReference>
<dbReference type="PRINTS" id="PR01185">
    <property type="entry name" value="INTEGRINA"/>
</dbReference>
<dbReference type="EMBL" id="JAGQHR010000022">
    <property type="protein sequence ID" value="MCA9726355.1"/>
    <property type="molecule type" value="Genomic_DNA"/>
</dbReference>
<evidence type="ECO:0000313" key="6">
    <source>
        <dbReference type="EMBL" id="MCA9726355.1"/>
    </source>
</evidence>
<dbReference type="InterPro" id="IPR000413">
    <property type="entry name" value="Integrin_alpha"/>
</dbReference>
<accession>A0A956RN38</accession>
<dbReference type="PROSITE" id="PS51470">
    <property type="entry name" value="FG_GAP"/>
    <property type="match status" value="5"/>
</dbReference>
<dbReference type="Gene3D" id="2.130.10.130">
    <property type="entry name" value="Integrin alpha, N-terminal"/>
    <property type="match status" value="3"/>
</dbReference>
<dbReference type="SUPFAM" id="SSF69318">
    <property type="entry name" value="Integrin alpha N-terminal domain"/>
    <property type="match status" value="2"/>
</dbReference>
<evidence type="ECO:0000256" key="3">
    <source>
        <dbReference type="ARBA" id="ARBA00023180"/>
    </source>
</evidence>
<dbReference type="Gene3D" id="2.60.40.4070">
    <property type="match status" value="1"/>
</dbReference>
<dbReference type="InterPro" id="IPR047589">
    <property type="entry name" value="DUF11_rpt"/>
</dbReference>
<feature type="region of interest" description="Disordered" evidence="4">
    <location>
        <begin position="1"/>
        <end position="24"/>
    </location>
</feature>
<dbReference type="NCBIfam" id="TIGR01451">
    <property type="entry name" value="B_ant_repeat"/>
    <property type="match status" value="1"/>
</dbReference>
<keyword evidence="1" id="KW-0732">Signal</keyword>
<evidence type="ECO:0000259" key="5">
    <source>
        <dbReference type="Pfam" id="PF24595"/>
    </source>
</evidence>
<gene>
    <name evidence="6" type="ORF">KC729_01650</name>
</gene>
<dbReference type="SMART" id="SM00191">
    <property type="entry name" value="Int_alpha"/>
    <property type="match status" value="6"/>
</dbReference>
<dbReference type="GO" id="GO:0005178">
    <property type="term" value="F:integrin binding"/>
    <property type="evidence" value="ECO:0007669"/>
    <property type="project" value="TreeGrafter"/>
</dbReference>